<evidence type="ECO:0000256" key="2">
    <source>
        <dbReference type="PIRNR" id="PIRNR001892"/>
    </source>
</evidence>
<keyword evidence="5" id="KW-1185">Reference proteome</keyword>
<dbReference type="Pfam" id="PF02321">
    <property type="entry name" value="OEP"/>
    <property type="match status" value="2"/>
</dbReference>
<dbReference type="InterPro" id="IPR028351">
    <property type="entry name" value="CyaE"/>
</dbReference>
<protein>
    <recommendedName>
        <fullName evidence="2">Protein CyaE</fullName>
    </recommendedName>
</protein>
<dbReference type="EMBL" id="CP017754">
    <property type="protein sequence ID" value="AOZ06294.1"/>
    <property type="molecule type" value="Genomic_DNA"/>
</dbReference>
<gene>
    <name evidence="4" type="ORF">BKK80_10950</name>
</gene>
<dbReference type="PROSITE" id="PS51257">
    <property type="entry name" value="PROKAR_LIPOPROTEIN"/>
    <property type="match status" value="1"/>
</dbReference>
<accession>A0ABM6F4B6</accession>
<reference evidence="4 5" key="1">
    <citation type="submission" date="2016-10" db="EMBL/GenBank/DDBJ databases">
        <title>Complete genome sequences of three Cupriavidus strains isolated from various Malaysian environments.</title>
        <authorList>
            <person name="Abdullah A.A.-A."/>
            <person name="Shafie N.A.H."/>
            <person name="Lau N.S."/>
        </authorList>
    </citation>
    <scope>NUCLEOTIDE SEQUENCE [LARGE SCALE GENOMIC DNA]</scope>
    <source>
        <strain evidence="4 5">USMAA1020</strain>
    </source>
</reference>
<dbReference type="SUPFAM" id="SSF56954">
    <property type="entry name" value="Outer membrane efflux proteins (OEP)"/>
    <property type="match status" value="1"/>
</dbReference>
<organism evidence="4 5">
    <name type="scientific">Cupriavidus malaysiensis</name>
    <dbReference type="NCBI Taxonomy" id="367825"/>
    <lineage>
        <taxon>Bacteria</taxon>
        <taxon>Pseudomonadati</taxon>
        <taxon>Pseudomonadota</taxon>
        <taxon>Betaproteobacteria</taxon>
        <taxon>Burkholderiales</taxon>
        <taxon>Burkholderiaceae</taxon>
        <taxon>Cupriavidus</taxon>
    </lineage>
</organism>
<feature type="chain" id="PRO_5045196353" description="Protein CyaE" evidence="3">
    <location>
        <begin position="21"/>
        <end position="531"/>
    </location>
</feature>
<keyword evidence="2" id="KW-0354">Hemolysis</keyword>
<keyword evidence="2" id="KW-0813">Transport</keyword>
<dbReference type="PANTHER" id="PTHR30203">
    <property type="entry name" value="OUTER MEMBRANE CATION EFFLUX PROTEIN"/>
    <property type="match status" value="1"/>
</dbReference>
<keyword evidence="2" id="KW-0472">Membrane</keyword>
<comment type="similarity">
    <text evidence="1 2">Belongs to the outer membrane factor (OMF) (TC 1.B.17) family.</text>
</comment>
<evidence type="ECO:0000313" key="5">
    <source>
        <dbReference type="Proteomes" id="UP000177515"/>
    </source>
</evidence>
<dbReference type="PIRSF" id="PIRSF001892">
    <property type="entry name" value="CyaE"/>
    <property type="match status" value="1"/>
</dbReference>
<proteinExistence type="inferred from homology"/>
<feature type="signal peptide" evidence="3">
    <location>
        <begin position="1"/>
        <end position="20"/>
    </location>
</feature>
<sequence>MRRLSFSAASLAFAVASAGACLGGCATTALELAPPRPDRPWEPETTAAGEIVAGAPGRAPERPEAGMGEATRLPAAAPYTLPANTALANVPPAAALDPGHAYTLPELIDLAESSHPSTRIAWNDARNAALAAGIAKSAYLPQISASALGGYQSGHGTVSTALGPLSSGTSTHGAVSVLSLQWLLFDFGERGGLVEAAEQASVASNIAFTAAHQRIIHEVSLAFYAYQAARVRASTAQQAWQNADAVLDAAQARYRQGIGTVLEVAQATQNRAQARLAQVQAEGAQSDTYLGLVSAIGISPLSRPKIAQLPARPLPPSLRRSVEQVVENAMASRPDVLGAYALERASQAKVKAAEAEFLPKVFLSANTSYASGGAAITAIPSVGQQAPTVNLNGSRYGGSVFLGVTIPLYDGGLRAAVLARARNDAESASDRLTQARQEAVRQIVVSQNALESSLAAQEAATALAAAAQTTYEAAFAAYRRGVGTITDALLAQNQLLLARNAAADAYSGALAAAATLALATGSLGGGNGTER</sequence>
<evidence type="ECO:0000313" key="4">
    <source>
        <dbReference type="EMBL" id="AOZ06294.1"/>
    </source>
</evidence>
<dbReference type="Gene3D" id="1.20.1600.10">
    <property type="entry name" value="Outer membrane efflux proteins (OEP)"/>
    <property type="match status" value="1"/>
</dbReference>
<dbReference type="InterPro" id="IPR003423">
    <property type="entry name" value="OMP_efflux"/>
</dbReference>
<dbReference type="RefSeq" id="WP_071069410.1">
    <property type="nucleotide sequence ID" value="NZ_CP017754.1"/>
</dbReference>
<keyword evidence="2" id="KW-0998">Cell outer membrane</keyword>
<name>A0ABM6F4B6_9BURK</name>
<comment type="function">
    <text evidence="2">CyaE is necessary for transport of calmodulin-sensitive adenylate cyclase-hemolysin (cyclolysin).</text>
</comment>
<comment type="subcellular location">
    <subcellularLocation>
        <location evidence="2">Cell outer membrane</location>
        <topology evidence="2">Peripheral membrane protein</topology>
    </subcellularLocation>
</comment>
<keyword evidence="2" id="KW-0204">Cytolysis</keyword>
<evidence type="ECO:0000256" key="3">
    <source>
        <dbReference type="SAM" id="SignalP"/>
    </source>
</evidence>
<keyword evidence="3" id="KW-0732">Signal</keyword>
<dbReference type="InterPro" id="IPR010131">
    <property type="entry name" value="MdtP/NodT-like"/>
</dbReference>
<dbReference type="Proteomes" id="UP000177515">
    <property type="component" value="Chromosome 1"/>
</dbReference>
<dbReference type="PANTHER" id="PTHR30203:SF29">
    <property type="entry name" value="PROTEIN CYAE"/>
    <property type="match status" value="1"/>
</dbReference>
<evidence type="ECO:0000256" key="1">
    <source>
        <dbReference type="ARBA" id="ARBA00007613"/>
    </source>
</evidence>